<feature type="transmembrane region" description="Helical" evidence="1">
    <location>
        <begin position="96"/>
        <end position="116"/>
    </location>
</feature>
<protein>
    <recommendedName>
        <fullName evidence="4">G protein-coupled receptor</fullName>
    </recommendedName>
</protein>
<feature type="transmembrane region" description="Helical" evidence="1">
    <location>
        <begin position="192"/>
        <end position="218"/>
    </location>
</feature>
<feature type="transmembrane region" description="Helical" evidence="1">
    <location>
        <begin position="274"/>
        <end position="297"/>
    </location>
</feature>
<keyword evidence="3" id="KW-1185">Reference proteome</keyword>
<feature type="transmembrane region" description="Helical" evidence="1">
    <location>
        <begin position="6"/>
        <end position="29"/>
    </location>
</feature>
<reference evidence="2" key="1">
    <citation type="submission" date="2023-10" db="EMBL/GenBank/DDBJ databases">
        <title>Genome assembly of Pristionchus species.</title>
        <authorList>
            <person name="Yoshida K."/>
            <person name="Sommer R.J."/>
        </authorList>
    </citation>
    <scope>NUCLEOTIDE SEQUENCE</scope>
    <source>
        <strain evidence="2">RS5133</strain>
    </source>
</reference>
<dbReference type="InterPro" id="IPR019422">
    <property type="entry name" value="7TM_GPCR_serpentine_rcpt_Srh"/>
</dbReference>
<feature type="transmembrane region" description="Helical" evidence="1">
    <location>
        <begin position="41"/>
        <end position="65"/>
    </location>
</feature>
<feature type="non-terminal residue" evidence="2">
    <location>
        <position position="321"/>
    </location>
</feature>
<proteinExistence type="predicted"/>
<dbReference type="EMBL" id="BTSY01000002">
    <property type="protein sequence ID" value="GMT16266.1"/>
    <property type="molecule type" value="Genomic_DNA"/>
</dbReference>
<keyword evidence="1" id="KW-0812">Transmembrane</keyword>
<feature type="transmembrane region" description="Helical" evidence="1">
    <location>
        <begin position="239"/>
        <end position="262"/>
    </location>
</feature>
<accession>A0AAV5VC29</accession>
<dbReference type="PANTHER" id="PTHR22943">
    <property type="entry name" value="7-TRANSMEMBRANE DOMAIN RECEPTOR C.ELEGANS"/>
    <property type="match status" value="1"/>
</dbReference>
<sequence length="321" mass="36481">MRWVTLCRIFFFAESSIAAIINLYVLIAVWRRRIDANAATYRIAITVVCVSAIVQSLLQCLTISIHQIHDNVYTFVQLGAVGWMRLRELCVEATQFLIFLMWEWIPAACILQYLALCYPHFSAIRRLFVAYSYCLLIICVSAPFASTFINEKTWTPFVHDSVRRVQGIENSEPVYAYGATTNIVPDNDNRTIIRFVFIAILSYIWSYGAFVVTTILIYRALKTDGVRLTAKTLSMQRRFLKMQILQGFVPLLVCGFPVVLFIANIVASTSMDRLTVIMTASIFGVPIVQALVSLTFVHGMKKKSESEHSSSTERRRSSRIA</sequence>
<evidence type="ECO:0000313" key="2">
    <source>
        <dbReference type="EMBL" id="GMT16266.1"/>
    </source>
</evidence>
<dbReference type="Pfam" id="PF10318">
    <property type="entry name" value="7TM_GPCR_Srh"/>
    <property type="match status" value="1"/>
</dbReference>
<evidence type="ECO:0000256" key="1">
    <source>
        <dbReference type="SAM" id="Phobius"/>
    </source>
</evidence>
<keyword evidence="1" id="KW-1133">Transmembrane helix</keyword>
<dbReference type="PANTHER" id="PTHR22943:SF248">
    <property type="entry name" value="SEVEN TM RECEPTOR"/>
    <property type="match status" value="1"/>
</dbReference>
<name>A0AAV5VC29_9BILA</name>
<dbReference type="Proteomes" id="UP001432322">
    <property type="component" value="Unassembled WGS sequence"/>
</dbReference>
<organism evidence="2 3">
    <name type="scientific">Pristionchus fissidentatus</name>
    <dbReference type="NCBI Taxonomy" id="1538716"/>
    <lineage>
        <taxon>Eukaryota</taxon>
        <taxon>Metazoa</taxon>
        <taxon>Ecdysozoa</taxon>
        <taxon>Nematoda</taxon>
        <taxon>Chromadorea</taxon>
        <taxon>Rhabditida</taxon>
        <taxon>Rhabditina</taxon>
        <taxon>Diplogasteromorpha</taxon>
        <taxon>Diplogasteroidea</taxon>
        <taxon>Neodiplogasteridae</taxon>
        <taxon>Pristionchus</taxon>
    </lineage>
</organism>
<evidence type="ECO:0008006" key="4">
    <source>
        <dbReference type="Google" id="ProtNLM"/>
    </source>
</evidence>
<gene>
    <name evidence="2" type="ORF">PFISCL1PPCAC_7563</name>
</gene>
<keyword evidence="1" id="KW-0472">Membrane</keyword>
<evidence type="ECO:0000313" key="3">
    <source>
        <dbReference type="Proteomes" id="UP001432322"/>
    </source>
</evidence>
<dbReference type="AlphaFoldDB" id="A0AAV5VC29"/>
<feature type="transmembrane region" description="Helical" evidence="1">
    <location>
        <begin position="128"/>
        <end position="149"/>
    </location>
</feature>
<comment type="caution">
    <text evidence="2">The sequence shown here is derived from an EMBL/GenBank/DDBJ whole genome shotgun (WGS) entry which is preliminary data.</text>
</comment>